<reference evidence="1" key="1">
    <citation type="submission" date="2022-03" db="EMBL/GenBank/DDBJ databases">
        <authorList>
            <person name="Lindestad O."/>
        </authorList>
    </citation>
    <scope>NUCLEOTIDE SEQUENCE</scope>
</reference>
<evidence type="ECO:0000313" key="1">
    <source>
        <dbReference type="EMBL" id="CAH2266834.1"/>
    </source>
</evidence>
<organism evidence="1 2">
    <name type="scientific">Pararge aegeria aegeria</name>
    <dbReference type="NCBI Taxonomy" id="348720"/>
    <lineage>
        <taxon>Eukaryota</taxon>
        <taxon>Metazoa</taxon>
        <taxon>Ecdysozoa</taxon>
        <taxon>Arthropoda</taxon>
        <taxon>Hexapoda</taxon>
        <taxon>Insecta</taxon>
        <taxon>Pterygota</taxon>
        <taxon>Neoptera</taxon>
        <taxon>Endopterygota</taxon>
        <taxon>Lepidoptera</taxon>
        <taxon>Glossata</taxon>
        <taxon>Ditrysia</taxon>
        <taxon>Papilionoidea</taxon>
        <taxon>Nymphalidae</taxon>
        <taxon>Satyrinae</taxon>
        <taxon>Satyrini</taxon>
        <taxon>Parargina</taxon>
        <taxon>Pararge</taxon>
    </lineage>
</organism>
<dbReference type="Proteomes" id="UP000838756">
    <property type="component" value="Unassembled WGS sequence"/>
</dbReference>
<sequence>MQPKMKRACLEDAFTLDLKIPKLKVSGKTEDGRAFQAFAVREEAKRFVGTSSSCLGPVSVLSLLKSYVERLLVQLPASSIKRAQLTSRSVERPGDQVLQGVMLGSQDKLRVG</sequence>
<comment type="caution">
    <text evidence="1">The sequence shown here is derived from an EMBL/GenBank/DDBJ whole genome shotgun (WGS) entry which is preliminary data.</text>
</comment>
<keyword evidence="2" id="KW-1185">Reference proteome</keyword>
<dbReference type="AlphaFoldDB" id="A0A8S4SDW9"/>
<proteinExistence type="predicted"/>
<name>A0A8S4SDW9_9NEOP</name>
<accession>A0A8S4SDW9</accession>
<gene>
    <name evidence="1" type="primary">jg8895</name>
    <name evidence="1" type="ORF">PAEG_LOCUS25440</name>
</gene>
<dbReference type="EMBL" id="CAKXAJ010026320">
    <property type="protein sequence ID" value="CAH2266834.1"/>
    <property type="molecule type" value="Genomic_DNA"/>
</dbReference>
<evidence type="ECO:0000313" key="2">
    <source>
        <dbReference type="Proteomes" id="UP000838756"/>
    </source>
</evidence>
<protein>
    <submittedName>
        <fullName evidence="1">Jg8895 protein</fullName>
    </submittedName>
</protein>